<accession>A0A7I8K462</accession>
<dbReference type="OrthoDB" id="444809at2759"/>
<comment type="subcellular location">
    <subcellularLocation>
        <location evidence="1">Nucleus</location>
    </subcellularLocation>
</comment>
<dbReference type="AlphaFoldDB" id="A0A7I8K462"/>
<evidence type="ECO:0000259" key="6">
    <source>
        <dbReference type="Pfam" id="PF15459"/>
    </source>
</evidence>
<feature type="compositionally biased region" description="Basic and acidic residues" evidence="4">
    <location>
        <begin position="147"/>
        <end position="192"/>
    </location>
</feature>
<sequence>MKKKKSQKSPAAATPEPPSGASLAGVANSSSSLKDLIRDHSLFFDRLVDLIPPRFYLSADGADDRPWYAGLSKKERAAAKKQTRENTKKSRRARLDPEKSSSTLDVLKERAEAEKSEPDSGGAADEDEEPEDAAPAAAPATAPDRVVTYEELRERLHRRLEELRSTRNTRPADHPRKHRDDRMKGKGREKADLGFGKRKRDDKSEEDVSDTKKKKPEEKEKDPSSVDLSFGHVKLGDKDYAGAKKRKKKLSKQQELEMAKQLEEAKKDPEKGEVVSKKHSWKAAVNRAAGVKVHDDPKLLKESIKKEKKKHQKNAQKWKERSETREKLMAEKQKKRSDNIKERIHQTKLRKIEKREKKLMRPGFEGRKEGFLNDA</sequence>
<evidence type="ECO:0000256" key="4">
    <source>
        <dbReference type="SAM" id="MobiDB-lite"/>
    </source>
</evidence>
<organism evidence="7 8">
    <name type="scientific">Spirodela intermedia</name>
    <name type="common">Intermediate duckweed</name>
    <dbReference type="NCBI Taxonomy" id="51605"/>
    <lineage>
        <taxon>Eukaryota</taxon>
        <taxon>Viridiplantae</taxon>
        <taxon>Streptophyta</taxon>
        <taxon>Embryophyta</taxon>
        <taxon>Tracheophyta</taxon>
        <taxon>Spermatophyta</taxon>
        <taxon>Magnoliopsida</taxon>
        <taxon>Liliopsida</taxon>
        <taxon>Araceae</taxon>
        <taxon>Lemnoideae</taxon>
        <taxon>Spirodela</taxon>
    </lineage>
</organism>
<feature type="compositionally biased region" description="Basic and acidic residues" evidence="4">
    <location>
        <begin position="106"/>
        <end position="118"/>
    </location>
</feature>
<evidence type="ECO:0000256" key="2">
    <source>
        <dbReference type="ARBA" id="ARBA00005904"/>
    </source>
</evidence>
<feature type="domain" description="Ribosomal RNA-processing protein 14/surfeit locus protein 6 C-terminal" evidence="5">
    <location>
        <begin position="176"/>
        <end position="351"/>
    </location>
</feature>
<dbReference type="GO" id="GO:0003723">
    <property type="term" value="F:RNA binding"/>
    <property type="evidence" value="ECO:0007669"/>
    <property type="project" value="TreeGrafter"/>
</dbReference>
<dbReference type="InterPro" id="IPR007019">
    <property type="entry name" value="SURF6"/>
</dbReference>
<dbReference type="InterPro" id="IPR029188">
    <property type="entry name" value="Rrp14_N"/>
</dbReference>
<dbReference type="GO" id="GO:0042274">
    <property type="term" value="P:ribosomal small subunit biogenesis"/>
    <property type="evidence" value="ECO:0007669"/>
    <property type="project" value="TreeGrafter"/>
</dbReference>
<feature type="compositionally biased region" description="Basic and acidic residues" evidence="4">
    <location>
        <begin position="317"/>
        <end position="345"/>
    </location>
</feature>
<feature type="compositionally biased region" description="Basic residues" evidence="4">
    <location>
        <begin position="346"/>
        <end position="360"/>
    </location>
</feature>
<dbReference type="GO" id="GO:0003677">
    <property type="term" value="F:DNA binding"/>
    <property type="evidence" value="ECO:0007669"/>
    <property type="project" value="TreeGrafter"/>
</dbReference>
<name>A0A7I8K462_SPIIN</name>
<dbReference type="PANTHER" id="PTHR14369:SF0">
    <property type="entry name" value="SURFEIT LOCUS PROTEIN 6"/>
    <property type="match status" value="1"/>
</dbReference>
<evidence type="ECO:0000256" key="1">
    <source>
        <dbReference type="ARBA" id="ARBA00004123"/>
    </source>
</evidence>
<feature type="compositionally biased region" description="Basic and acidic residues" evidence="4">
    <location>
        <begin position="209"/>
        <end position="224"/>
    </location>
</feature>
<dbReference type="Proteomes" id="UP000663760">
    <property type="component" value="Chromosome 2"/>
</dbReference>
<keyword evidence="3" id="KW-0539">Nucleus</keyword>
<evidence type="ECO:0000313" key="7">
    <source>
        <dbReference type="EMBL" id="CAA7391924.1"/>
    </source>
</evidence>
<protein>
    <submittedName>
        <fullName evidence="7">Uncharacterized protein</fullName>
    </submittedName>
</protein>
<reference evidence="7" key="1">
    <citation type="submission" date="2020-02" db="EMBL/GenBank/DDBJ databases">
        <authorList>
            <person name="Scholz U."/>
            <person name="Mascher M."/>
            <person name="Fiebig A."/>
        </authorList>
    </citation>
    <scope>NUCLEOTIDE SEQUENCE</scope>
</reference>
<proteinExistence type="inferred from homology"/>
<feature type="compositionally biased region" description="Basic and acidic residues" evidence="4">
    <location>
        <begin position="292"/>
        <end position="305"/>
    </location>
</feature>
<feature type="region of interest" description="Disordered" evidence="4">
    <location>
        <begin position="58"/>
        <end position="375"/>
    </location>
</feature>
<comment type="similarity">
    <text evidence="2">Belongs to the SURF6 family.</text>
</comment>
<dbReference type="EMBL" id="LR746265">
    <property type="protein sequence ID" value="CAA7391924.1"/>
    <property type="molecule type" value="Genomic_DNA"/>
</dbReference>
<feature type="compositionally biased region" description="Basic residues" evidence="4">
    <location>
        <begin position="306"/>
        <end position="316"/>
    </location>
</feature>
<evidence type="ECO:0000256" key="3">
    <source>
        <dbReference type="ARBA" id="ARBA00023242"/>
    </source>
</evidence>
<feature type="compositionally biased region" description="Basic and acidic residues" evidence="4">
    <location>
        <begin position="62"/>
        <end position="99"/>
    </location>
</feature>
<feature type="compositionally biased region" description="Basic and acidic residues" evidence="4">
    <location>
        <begin position="252"/>
        <end position="276"/>
    </location>
</feature>
<dbReference type="PANTHER" id="PTHR14369">
    <property type="entry name" value="SURFEIT LOCUS PROTEIN 6"/>
    <property type="match status" value="1"/>
</dbReference>
<feature type="domain" description="Ribosomal RNA-processing protein 14 N-terminal" evidence="6">
    <location>
        <begin position="37"/>
        <end position="98"/>
    </location>
</feature>
<feature type="compositionally biased region" description="Low complexity" evidence="4">
    <location>
        <begin position="133"/>
        <end position="144"/>
    </location>
</feature>
<feature type="region of interest" description="Disordered" evidence="4">
    <location>
        <begin position="1"/>
        <end position="31"/>
    </location>
</feature>
<dbReference type="Pfam" id="PF04935">
    <property type="entry name" value="SURF6"/>
    <property type="match status" value="1"/>
</dbReference>
<dbReference type="InterPro" id="IPR029190">
    <property type="entry name" value="Rrp14/SURF6_C"/>
</dbReference>
<dbReference type="GO" id="GO:0042273">
    <property type="term" value="P:ribosomal large subunit biogenesis"/>
    <property type="evidence" value="ECO:0007669"/>
    <property type="project" value="TreeGrafter"/>
</dbReference>
<evidence type="ECO:0000313" key="8">
    <source>
        <dbReference type="Proteomes" id="UP000663760"/>
    </source>
</evidence>
<evidence type="ECO:0000259" key="5">
    <source>
        <dbReference type="Pfam" id="PF04935"/>
    </source>
</evidence>
<feature type="compositionally biased region" description="Basic and acidic residues" evidence="4">
    <location>
        <begin position="364"/>
        <end position="375"/>
    </location>
</feature>
<gene>
    <name evidence="7" type="ORF">SI8410_02003123</name>
</gene>
<dbReference type="Pfam" id="PF15459">
    <property type="entry name" value="RRP14"/>
    <property type="match status" value="1"/>
</dbReference>
<keyword evidence="8" id="KW-1185">Reference proteome</keyword>
<dbReference type="GO" id="GO:0005730">
    <property type="term" value="C:nucleolus"/>
    <property type="evidence" value="ECO:0007669"/>
    <property type="project" value="TreeGrafter"/>
</dbReference>